<accession>A0A5C8PCJ9</accession>
<proteinExistence type="predicted"/>
<comment type="caution">
    <text evidence="1">The sequence shown here is derived from an EMBL/GenBank/DDBJ whole genome shotgun (WGS) entry which is preliminary data.</text>
</comment>
<dbReference type="OrthoDB" id="9978667at2"/>
<protein>
    <recommendedName>
        <fullName evidence="3">Lipoprotein</fullName>
    </recommendedName>
</protein>
<dbReference type="AlphaFoldDB" id="A0A5C8PCJ9"/>
<evidence type="ECO:0000313" key="1">
    <source>
        <dbReference type="EMBL" id="TXL71299.1"/>
    </source>
</evidence>
<dbReference type="RefSeq" id="WP_147850787.1">
    <property type="nucleotide sequence ID" value="NZ_VDUZ01000045.1"/>
</dbReference>
<dbReference type="Proteomes" id="UP000321638">
    <property type="component" value="Unassembled WGS sequence"/>
</dbReference>
<gene>
    <name evidence="1" type="ORF">FHP25_30515</name>
</gene>
<dbReference type="EMBL" id="VDUZ01000045">
    <property type="protein sequence ID" value="TXL71299.1"/>
    <property type="molecule type" value="Genomic_DNA"/>
</dbReference>
<evidence type="ECO:0000313" key="2">
    <source>
        <dbReference type="Proteomes" id="UP000321638"/>
    </source>
</evidence>
<name>A0A5C8PCJ9_9HYPH</name>
<keyword evidence="2" id="KW-1185">Reference proteome</keyword>
<organism evidence="1 2">
    <name type="scientific">Vineibacter terrae</name>
    <dbReference type="NCBI Taxonomy" id="2586908"/>
    <lineage>
        <taxon>Bacteria</taxon>
        <taxon>Pseudomonadati</taxon>
        <taxon>Pseudomonadota</taxon>
        <taxon>Alphaproteobacteria</taxon>
        <taxon>Hyphomicrobiales</taxon>
        <taxon>Vineibacter</taxon>
    </lineage>
</organism>
<sequence>MRSHFTRILAASVLVITGPGLSACVSDGYDRQPRYSYGYNPDYSYRYKSYVYNDGYYQSRRWVDRDRDGRRDWWEYRR</sequence>
<evidence type="ECO:0008006" key="3">
    <source>
        <dbReference type="Google" id="ProtNLM"/>
    </source>
</evidence>
<dbReference type="PROSITE" id="PS51257">
    <property type="entry name" value="PROKAR_LIPOPROTEIN"/>
    <property type="match status" value="1"/>
</dbReference>
<reference evidence="1 2" key="1">
    <citation type="submission" date="2019-06" db="EMBL/GenBank/DDBJ databases">
        <title>New taxonomy in bacterial strain CC-CFT640, isolated from vineyard.</title>
        <authorList>
            <person name="Lin S.-Y."/>
            <person name="Tsai C.-F."/>
            <person name="Young C.-C."/>
        </authorList>
    </citation>
    <scope>NUCLEOTIDE SEQUENCE [LARGE SCALE GENOMIC DNA]</scope>
    <source>
        <strain evidence="1 2">CC-CFT640</strain>
    </source>
</reference>